<evidence type="ECO:0000259" key="1">
    <source>
        <dbReference type="PROSITE" id="PS51186"/>
    </source>
</evidence>
<dbReference type="InterPro" id="IPR052777">
    <property type="entry name" value="Acetyltransferase_Enz"/>
</dbReference>
<name>D5BLL7_ZUNPS</name>
<dbReference type="eggNOG" id="COG0456">
    <property type="taxonomic scope" value="Bacteria"/>
</dbReference>
<dbReference type="GO" id="GO:0016747">
    <property type="term" value="F:acyltransferase activity, transferring groups other than amino-acyl groups"/>
    <property type="evidence" value="ECO:0007669"/>
    <property type="project" value="InterPro"/>
</dbReference>
<gene>
    <name evidence="2" type="ordered locus">ZPR_1648</name>
</gene>
<dbReference type="InterPro" id="IPR000182">
    <property type="entry name" value="GNAT_dom"/>
</dbReference>
<evidence type="ECO:0000313" key="3">
    <source>
        <dbReference type="Proteomes" id="UP000001654"/>
    </source>
</evidence>
<keyword evidence="3" id="KW-1185">Reference proteome</keyword>
<organism evidence="2 3">
    <name type="scientific">Zunongwangia profunda (strain DSM 18752 / CCTCC AB 206139 / SM-A87)</name>
    <name type="common">Wangia profunda</name>
    <dbReference type="NCBI Taxonomy" id="655815"/>
    <lineage>
        <taxon>Bacteria</taxon>
        <taxon>Pseudomonadati</taxon>
        <taxon>Bacteroidota</taxon>
        <taxon>Flavobacteriia</taxon>
        <taxon>Flavobacteriales</taxon>
        <taxon>Flavobacteriaceae</taxon>
        <taxon>Zunongwangia</taxon>
    </lineage>
</organism>
<dbReference type="AlphaFoldDB" id="D5BLL7"/>
<dbReference type="Pfam" id="PF13508">
    <property type="entry name" value="Acetyltransf_7"/>
    <property type="match status" value="1"/>
</dbReference>
<dbReference type="SUPFAM" id="SSF55729">
    <property type="entry name" value="Acyl-CoA N-acyltransferases (Nat)"/>
    <property type="match status" value="1"/>
</dbReference>
<accession>D5BLL7</accession>
<dbReference type="InterPro" id="IPR016181">
    <property type="entry name" value="Acyl_CoA_acyltransferase"/>
</dbReference>
<dbReference type="PROSITE" id="PS51186">
    <property type="entry name" value="GNAT"/>
    <property type="match status" value="1"/>
</dbReference>
<dbReference type="CDD" id="cd04301">
    <property type="entry name" value="NAT_SF"/>
    <property type="match status" value="1"/>
</dbReference>
<feature type="domain" description="N-acetyltransferase" evidence="1">
    <location>
        <begin position="16"/>
        <end position="167"/>
    </location>
</feature>
<evidence type="ECO:0000313" key="2">
    <source>
        <dbReference type="EMBL" id="ADF51983.1"/>
    </source>
</evidence>
<dbReference type="Gene3D" id="3.40.630.30">
    <property type="match status" value="1"/>
</dbReference>
<dbReference type="PANTHER" id="PTHR43305">
    <property type="entry name" value="FAMILY N-ACETYLTRANSFERASE, PUTATIVE (AFU_ORTHOLOGUE AFUA_2G01380)-RELATED"/>
    <property type="match status" value="1"/>
</dbReference>
<sequence>MGKSSKIVHLLKKRSMEIIAFEPQYRGDFKKLNIQWLEAFFWVEPHDEEVLGKPEKYIIKPGGHIFLVRDNTEIIGCVALMKIEENIFELTKMAISPNHRGKQIGQKLMEHTINFAKSQPWESLIIYSNRKLENAIHIYRKFGFQEIPIEENNPYARGDIKMKLRLS</sequence>
<reference evidence="2 3" key="1">
    <citation type="journal article" date="2010" name="BMC Genomics">
        <title>The complete genome of Zunongwangia profunda SM-A87 reveals its adaptation to the deep-sea environment and ecological role in sedimentary organic nitrogen degradation.</title>
        <authorList>
            <person name="Qin Q.L."/>
            <person name="Zhang X.Y."/>
            <person name="Wang X.M."/>
            <person name="Liu G.M."/>
            <person name="Chen X.L."/>
            <person name="Xie B.B."/>
            <person name="Dang H.Y."/>
            <person name="Zhou B.C."/>
            <person name="Yu J."/>
            <person name="Zhang Y.Z."/>
        </authorList>
    </citation>
    <scope>NUCLEOTIDE SEQUENCE [LARGE SCALE GENOMIC DNA]</scope>
    <source>
        <strain evidence="3">DSM 18752 / CCTCC AB 206139 / SM-A87</strain>
    </source>
</reference>
<proteinExistence type="predicted"/>
<dbReference type="HOGENOM" id="CLU_013985_11_9_10"/>
<dbReference type="Proteomes" id="UP000001654">
    <property type="component" value="Chromosome"/>
</dbReference>
<protein>
    <submittedName>
        <fullName evidence="2">GNAT family acetyltransferase</fullName>
    </submittedName>
</protein>
<dbReference type="EMBL" id="CP001650">
    <property type="protein sequence ID" value="ADF51983.1"/>
    <property type="molecule type" value="Genomic_DNA"/>
</dbReference>
<dbReference type="PANTHER" id="PTHR43305:SF1">
    <property type="entry name" value="FAMILY N-ACETYLTRANSFERASE, PUTATIVE (AFU_ORTHOLOGUE AFUA_2G01380)-RELATED"/>
    <property type="match status" value="1"/>
</dbReference>
<dbReference type="KEGG" id="zpr:ZPR_1648"/>
<dbReference type="STRING" id="655815.ZPR_1648"/>